<evidence type="ECO:0000256" key="5">
    <source>
        <dbReference type="ARBA" id="ARBA00023125"/>
    </source>
</evidence>
<dbReference type="GO" id="GO:0005737">
    <property type="term" value="C:cytoplasm"/>
    <property type="evidence" value="ECO:0007669"/>
    <property type="project" value="UniProtKB-UniRule"/>
</dbReference>
<dbReference type="PANTHER" id="PTHR34701:SF1">
    <property type="entry name" value="TRANSCRIPTIONAL REGULATOR MRAZ"/>
    <property type="match status" value="1"/>
</dbReference>
<dbReference type="Proteomes" id="UP000178450">
    <property type="component" value="Unassembled WGS sequence"/>
</dbReference>
<evidence type="ECO:0000256" key="7">
    <source>
        <dbReference type="HAMAP-Rule" id="MF_01008"/>
    </source>
</evidence>
<evidence type="ECO:0000256" key="6">
    <source>
        <dbReference type="ARBA" id="ARBA00023163"/>
    </source>
</evidence>
<dbReference type="SUPFAM" id="SSF89447">
    <property type="entry name" value="AbrB/MazE/MraZ-like"/>
    <property type="match status" value="1"/>
</dbReference>
<evidence type="ECO:0000313" key="10">
    <source>
        <dbReference type="Proteomes" id="UP000178450"/>
    </source>
</evidence>
<dbReference type="InterPro" id="IPR035644">
    <property type="entry name" value="MraZ_C"/>
</dbReference>
<keyword evidence="2 7" id="KW-0963">Cytoplasm</keyword>
<dbReference type="GO" id="GO:0009295">
    <property type="term" value="C:nucleoid"/>
    <property type="evidence" value="ECO:0007669"/>
    <property type="project" value="UniProtKB-SubCell"/>
</dbReference>
<feature type="domain" description="SpoVT-AbrB" evidence="8">
    <location>
        <begin position="5"/>
        <end position="48"/>
    </location>
</feature>
<dbReference type="GO" id="GO:0000976">
    <property type="term" value="F:transcription cis-regulatory region binding"/>
    <property type="evidence" value="ECO:0007669"/>
    <property type="project" value="TreeGrafter"/>
</dbReference>
<dbReference type="CDD" id="cd16321">
    <property type="entry name" value="MraZ_C"/>
    <property type="match status" value="1"/>
</dbReference>
<dbReference type="EMBL" id="MGBG01000018">
    <property type="protein sequence ID" value="OGK64661.1"/>
    <property type="molecule type" value="Genomic_DNA"/>
</dbReference>
<evidence type="ECO:0000259" key="8">
    <source>
        <dbReference type="PROSITE" id="PS51740"/>
    </source>
</evidence>
<organism evidence="9 10">
    <name type="scientific">Candidatus Roizmanbacteria bacterium RIFOXYA1_FULL_41_12</name>
    <dbReference type="NCBI Taxonomy" id="1802082"/>
    <lineage>
        <taxon>Bacteria</taxon>
        <taxon>Candidatus Roizmaniibacteriota</taxon>
    </lineage>
</organism>
<evidence type="ECO:0000256" key="1">
    <source>
        <dbReference type="ARBA" id="ARBA00013860"/>
    </source>
</evidence>
<dbReference type="AlphaFoldDB" id="A0A1F7K9Z5"/>
<dbReference type="Pfam" id="PF02381">
    <property type="entry name" value="MraZ"/>
    <property type="match status" value="2"/>
</dbReference>
<dbReference type="InterPro" id="IPR020603">
    <property type="entry name" value="MraZ_dom"/>
</dbReference>
<keyword evidence="4 7" id="KW-0805">Transcription regulation</keyword>
<comment type="similarity">
    <text evidence="7">Belongs to the MraZ family.</text>
</comment>
<accession>A0A1F7K9Z5</accession>
<dbReference type="Gene3D" id="3.40.1550.20">
    <property type="entry name" value="Transcriptional regulator MraZ domain"/>
    <property type="match status" value="1"/>
</dbReference>
<evidence type="ECO:0000256" key="3">
    <source>
        <dbReference type="ARBA" id="ARBA00022737"/>
    </source>
</evidence>
<comment type="subcellular location">
    <subcellularLocation>
        <location evidence="7">Cytoplasm</location>
        <location evidence="7">Nucleoid</location>
    </subcellularLocation>
</comment>
<comment type="subunit">
    <text evidence="7">Forms oligomers.</text>
</comment>
<comment type="caution">
    <text evidence="9">The sequence shown here is derived from an EMBL/GenBank/DDBJ whole genome shotgun (WGS) entry which is preliminary data.</text>
</comment>
<dbReference type="InterPro" id="IPR007159">
    <property type="entry name" value="SpoVT-AbrB_dom"/>
</dbReference>
<keyword evidence="5 7" id="KW-0238">DNA-binding</keyword>
<dbReference type="PROSITE" id="PS51740">
    <property type="entry name" value="SPOVT_ABRB"/>
    <property type="match status" value="2"/>
</dbReference>
<dbReference type="InterPro" id="IPR037914">
    <property type="entry name" value="SpoVT-AbrB_sf"/>
</dbReference>
<evidence type="ECO:0000256" key="4">
    <source>
        <dbReference type="ARBA" id="ARBA00023015"/>
    </source>
</evidence>
<evidence type="ECO:0000313" key="9">
    <source>
        <dbReference type="EMBL" id="OGK64661.1"/>
    </source>
</evidence>
<gene>
    <name evidence="7" type="primary">mraZ</name>
    <name evidence="9" type="ORF">A2209_03480</name>
</gene>
<dbReference type="InterPro" id="IPR003444">
    <property type="entry name" value="MraZ"/>
</dbReference>
<dbReference type="GO" id="GO:2000143">
    <property type="term" value="P:negative regulation of DNA-templated transcription initiation"/>
    <property type="evidence" value="ECO:0007669"/>
    <property type="project" value="TreeGrafter"/>
</dbReference>
<dbReference type="InterPro" id="IPR035642">
    <property type="entry name" value="MraZ_N"/>
</dbReference>
<dbReference type="PANTHER" id="PTHR34701">
    <property type="entry name" value="TRANSCRIPTIONAL REGULATOR MRAZ"/>
    <property type="match status" value="1"/>
</dbReference>
<dbReference type="InterPro" id="IPR038619">
    <property type="entry name" value="MraZ_sf"/>
</dbReference>
<sequence>MFYGEYLVSFTAGGRLVLPKKIRALIKGTQFVVTKGFDRCLSGYDATDWQNRSSEFLTSSLLSTEALELRRIVFSGAVYVELDEQGRFVLPKNLFEYLEITDKAIFVGVGDHFEIWSQNKWRNYLVKASKKTDLLNDNE</sequence>
<keyword evidence="6 7" id="KW-0804">Transcription</keyword>
<proteinExistence type="inferred from homology"/>
<evidence type="ECO:0000256" key="2">
    <source>
        <dbReference type="ARBA" id="ARBA00022490"/>
    </source>
</evidence>
<name>A0A1F7K9Z5_9BACT</name>
<dbReference type="CDD" id="cd16320">
    <property type="entry name" value="MraZ_N"/>
    <property type="match status" value="1"/>
</dbReference>
<feature type="domain" description="SpoVT-AbrB" evidence="8">
    <location>
        <begin position="77"/>
        <end position="120"/>
    </location>
</feature>
<dbReference type="GO" id="GO:0003700">
    <property type="term" value="F:DNA-binding transcription factor activity"/>
    <property type="evidence" value="ECO:0007669"/>
    <property type="project" value="UniProtKB-UniRule"/>
</dbReference>
<protein>
    <recommendedName>
        <fullName evidence="1 7">Transcriptional regulator MraZ</fullName>
    </recommendedName>
</protein>
<dbReference type="NCBIfam" id="TIGR00242">
    <property type="entry name" value="division/cell wall cluster transcriptional repressor MraZ"/>
    <property type="match status" value="1"/>
</dbReference>
<dbReference type="HAMAP" id="MF_01008">
    <property type="entry name" value="MraZ"/>
    <property type="match status" value="1"/>
</dbReference>
<keyword evidence="3" id="KW-0677">Repeat</keyword>
<reference evidence="9 10" key="1">
    <citation type="journal article" date="2016" name="Nat. Commun.">
        <title>Thousands of microbial genomes shed light on interconnected biogeochemical processes in an aquifer system.</title>
        <authorList>
            <person name="Anantharaman K."/>
            <person name="Brown C.T."/>
            <person name="Hug L.A."/>
            <person name="Sharon I."/>
            <person name="Castelle C.J."/>
            <person name="Probst A.J."/>
            <person name="Thomas B.C."/>
            <person name="Singh A."/>
            <person name="Wilkins M.J."/>
            <person name="Karaoz U."/>
            <person name="Brodie E.L."/>
            <person name="Williams K.H."/>
            <person name="Hubbard S.S."/>
            <person name="Banfield J.F."/>
        </authorList>
    </citation>
    <scope>NUCLEOTIDE SEQUENCE [LARGE SCALE GENOMIC DNA]</scope>
</reference>